<name>A0A8J5JSW1_HOMAM</name>
<evidence type="ECO:0000313" key="3">
    <source>
        <dbReference type="Proteomes" id="UP000747542"/>
    </source>
</evidence>
<sequence length="57" mass="6327">MINVEDTEEIMKSSIKGDSTDDTGSLNFGEVQLSPIDSVCNLGVYFDSKLNFKEHID</sequence>
<evidence type="ECO:0000313" key="2">
    <source>
        <dbReference type="EMBL" id="KAG7163557.1"/>
    </source>
</evidence>
<dbReference type="AlphaFoldDB" id="A0A8J5JSW1"/>
<feature type="region of interest" description="Disordered" evidence="1">
    <location>
        <begin position="1"/>
        <end position="24"/>
    </location>
</feature>
<keyword evidence="3" id="KW-1185">Reference proteome</keyword>
<feature type="non-terminal residue" evidence="2">
    <location>
        <position position="57"/>
    </location>
</feature>
<dbReference type="EMBL" id="JAHLQT010026447">
    <property type="protein sequence ID" value="KAG7163557.1"/>
    <property type="molecule type" value="Genomic_DNA"/>
</dbReference>
<evidence type="ECO:0000256" key="1">
    <source>
        <dbReference type="SAM" id="MobiDB-lite"/>
    </source>
</evidence>
<protein>
    <submittedName>
        <fullName evidence="2">Uncharacterized protein</fullName>
    </submittedName>
</protein>
<gene>
    <name evidence="2" type="ORF">Hamer_G002755</name>
</gene>
<reference evidence="2" key="1">
    <citation type="journal article" date="2021" name="Sci. Adv.">
        <title>The American lobster genome reveals insights on longevity, neural, and immune adaptations.</title>
        <authorList>
            <person name="Polinski J.M."/>
            <person name="Zimin A.V."/>
            <person name="Clark K.F."/>
            <person name="Kohn A.B."/>
            <person name="Sadowski N."/>
            <person name="Timp W."/>
            <person name="Ptitsyn A."/>
            <person name="Khanna P."/>
            <person name="Romanova D.Y."/>
            <person name="Williams P."/>
            <person name="Greenwood S.J."/>
            <person name="Moroz L.L."/>
            <person name="Walt D.R."/>
            <person name="Bodnar A.G."/>
        </authorList>
    </citation>
    <scope>NUCLEOTIDE SEQUENCE</scope>
    <source>
        <strain evidence="2">GMGI-L3</strain>
    </source>
</reference>
<proteinExistence type="predicted"/>
<dbReference type="Proteomes" id="UP000747542">
    <property type="component" value="Unassembled WGS sequence"/>
</dbReference>
<comment type="caution">
    <text evidence="2">The sequence shown here is derived from an EMBL/GenBank/DDBJ whole genome shotgun (WGS) entry which is preliminary data.</text>
</comment>
<accession>A0A8J5JSW1</accession>
<organism evidence="2 3">
    <name type="scientific">Homarus americanus</name>
    <name type="common">American lobster</name>
    <dbReference type="NCBI Taxonomy" id="6706"/>
    <lineage>
        <taxon>Eukaryota</taxon>
        <taxon>Metazoa</taxon>
        <taxon>Ecdysozoa</taxon>
        <taxon>Arthropoda</taxon>
        <taxon>Crustacea</taxon>
        <taxon>Multicrustacea</taxon>
        <taxon>Malacostraca</taxon>
        <taxon>Eumalacostraca</taxon>
        <taxon>Eucarida</taxon>
        <taxon>Decapoda</taxon>
        <taxon>Pleocyemata</taxon>
        <taxon>Astacidea</taxon>
        <taxon>Nephropoidea</taxon>
        <taxon>Nephropidae</taxon>
        <taxon>Homarus</taxon>
    </lineage>
</organism>